<dbReference type="InterPro" id="IPR002219">
    <property type="entry name" value="PKC_DAG/PE"/>
</dbReference>
<dbReference type="Pfam" id="PF00621">
    <property type="entry name" value="RhoGEF"/>
    <property type="match status" value="1"/>
</dbReference>
<evidence type="ECO:0000256" key="4">
    <source>
        <dbReference type="ARBA" id="ARBA00022658"/>
    </source>
</evidence>
<dbReference type="InterPro" id="IPR046349">
    <property type="entry name" value="C1-like_sf"/>
</dbReference>
<feature type="region of interest" description="Disordered" evidence="10">
    <location>
        <begin position="429"/>
        <end position="489"/>
    </location>
</feature>
<evidence type="ECO:0000259" key="13">
    <source>
        <dbReference type="PROSITE" id="PS50081"/>
    </source>
</evidence>
<dbReference type="Proteomes" id="UP001075354">
    <property type="component" value="Chromosome 2"/>
</dbReference>
<dbReference type="PANTHER" id="PTHR13944">
    <property type="entry name" value="AGAP007712-PA"/>
    <property type="match status" value="1"/>
</dbReference>
<evidence type="ECO:0000259" key="12">
    <source>
        <dbReference type="PROSITE" id="PS50010"/>
    </source>
</evidence>
<dbReference type="PROSITE" id="PS50010">
    <property type="entry name" value="DH_2"/>
    <property type="match status" value="1"/>
</dbReference>
<keyword evidence="5" id="KW-0479">Metal-binding</keyword>
<feature type="region of interest" description="Disordered" evidence="10">
    <location>
        <begin position="233"/>
        <end position="254"/>
    </location>
</feature>
<dbReference type="CDD" id="cd00160">
    <property type="entry name" value="RhoGEF"/>
    <property type="match status" value="1"/>
</dbReference>
<dbReference type="Gene3D" id="1.20.900.10">
    <property type="entry name" value="Dbl homology (DH) domain"/>
    <property type="match status" value="1"/>
</dbReference>
<keyword evidence="6" id="KW-0863">Zinc-finger</keyword>
<evidence type="ECO:0000256" key="7">
    <source>
        <dbReference type="ARBA" id="ARBA00022833"/>
    </source>
</evidence>
<feature type="compositionally biased region" description="Low complexity" evidence="10">
    <location>
        <begin position="464"/>
        <end position="476"/>
    </location>
</feature>
<comment type="subcellular location">
    <subcellularLocation>
        <location evidence="1">Cytoplasm</location>
    </subcellularLocation>
</comment>
<feature type="compositionally biased region" description="Basic and acidic residues" evidence="10">
    <location>
        <begin position="480"/>
        <end position="489"/>
    </location>
</feature>
<dbReference type="Pfam" id="PF17838">
    <property type="entry name" value="PH_16"/>
    <property type="match status" value="1"/>
</dbReference>
<feature type="domain" description="PH" evidence="11">
    <location>
        <begin position="781"/>
        <end position="884"/>
    </location>
</feature>
<dbReference type="Gene3D" id="2.30.29.30">
    <property type="entry name" value="Pleckstrin-homology domain (PH domain)/Phosphotyrosine-binding domain (PTB)"/>
    <property type="match status" value="1"/>
</dbReference>
<evidence type="ECO:0000256" key="5">
    <source>
        <dbReference type="ARBA" id="ARBA00022723"/>
    </source>
</evidence>
<keyword evidence="7" id="KW-0862">Zinc</keyword>
<sequence>MAAAAPTALQAALPPGAPGAPVPGLGLPLGLPPGLPPGLVPTISVTPHSPGMHGKHYPVLEDNLQHLHEIHESIQQMRELSVQAFNSQLMRSNQYSRLSSSCPSLAIDPGSDPDLLSSVNSSPIQAPHLGFISSHMNDLIHRKGSASKEWLWRGGFGSEVSRRRSWTALEDLTNGKMKRKSSRQRSMSLSSMDSEVEDPFVDTVDSGASITMSLGMSLGMGLLLADGTTCSAPGHQSGTSVGGRRSGVSTHSLNEADLQNDFAKIQAKREAESRLMPARLPLQKSVSTPSIIAVRDLASATVQIDGAAPAIQPFVCARLGDSGQRPRPGTESETEEEETRLLPANSQLSLHQLLADAAYDNHAEKRRKRGSLFFRKKKDKKKVPHQWVSVCYVNHHTCDWCAKSLTNKPAFCCENCSATVHQTSCKDHVQDCKGKSSKNSSKSGVNIMGHAPPNKHPNEKKKSLTSVSLTSNSSSSQIINEEKDTDGSHIHDAINYSDEVPLVQYEFLDENPVTASELELDPIHGLQNEEPDSWTPTVSKEVTKKLKEKEIKRQEHMYEFILTEKHHCLTLRVMQKVFVEGLQKHFQLGADLGRMFPRLADLTEIHLEFLAKLREKQRASPVIDTLSDILLEQFSGEGAARLKACYGEFCSKHRDAVNMYKFYLQHDRRFGEFVKHCQGNPLLKKKGIPECILFVTQRLTKYPLLIEPLIKTSKDNKVEQEKLLRALALVKEILVEVDAQVAEKEKEDRKLEIYNRIDAKSFTYHRGHKFKKSDILADSRKLRFEGVAMLMQGRSKMQVVLVIVLSDVLFFLLESNHKYSFFTPDNKAGVISLQKLLVREKAGQESRGIYLISSNPADPEMFELKVHKPKDKQVWIQAVRAAVQCCPEDDEDGASLSQEEKRKLFDAKQAQIRQIVGILRQKDVEQALILEEKMALQQQLAGISSSTSTVDSPSYTHLVSEDVDSTRMWQEVLKALREVNQLASSLYVSGTNLSRSVSSAGEHQSSAYVSPTLPKRAETFGGFDNANKEQGAGTVCKVLKKPQQAQPQVAVHGHSREPSISSSPALTPDSEASRSSRPSLQSVEAPLRNAIMATVPSGMLSAPAENVNVPVVQIPNSAPGELPSLITLGQEQQMVALQLSHHVYTLSSIISQQMTSIDNLQAQLATCRSQLSTECENRQKPAYRQAQQLEELRNLQDRLTQEKEVWARERDEQEKELSERKAELQRLQDQVRSERTDVIQQREQLFRKYELLRSQGILISPNMPVVTAPVNNLPGSETIDPVSHEVNSPVMSGSTAPSQQSTPSPPVRKVETSKWKGPNNKPAAVPLNLISAANQQKVAQNVVKQQLPLKLSKLSSSTNASAGSAGAGSSGGIGIQQMLPLKLSQGSADSRRSMGSLSNSGAGSGSSGTLSGYHRLGSGSVSPPPPATILVPSHARTGSSPAMMQNVPHLDMSAHTPSPSPASAGASSSSGGNRAGRTNTYPKIPDRYRMRSPDTDSPAKPQNHQQEEEVIFF</sequence>
<feature type="compositionally biased region" description="Low complexity" evidence="10">
    <location>
        <begin position="1461"/>
        <end position="1472"/>
    </location>
</feature>
<feature type="domain" description="Phorbol-ester/DAG-type" evidence="13">
    <location>
        <begin position="384"/>
        <end position="432"/>
    </location>
</feature>
<feature type="region of interest" description="Disordered" evidence="10">
    <location>
        <begin position="1276"/>
        <end position="1321"/>
    </location>
</feature>
<dbReference type="GO" id="GO:0008270">
    <property type="term" value="F:zinc ion binding"/>
    <property type="evidence" value="ECO:0007669"/>
    <property type="project" value="UniProtKB-KW"/>
</dbReference>
<keyword evidence="15" id="KW-1185">Reference proteome</keyword>
<dbReference type="InterPro" id="IPR041020">
    <property type="entry name" value="PH_16"/>
</dbReference>
<feature type="compositionally biased region" description="Basic and acidic residues" evidence="10">
    <location>
        <begin position="1484"/>
        <end position="1494"/>
    </location>
</feature>
<evidence type="ECO:0000256" key="3">
    <source>
        <dbReference type="ARBA" id="ARBA00022553"/>
    </source>
</evidence>
<dbReference type="SMART" id="SM00233">
    <property type="entry name" value="PH"/>
    <property type="match status" value="1"/>
</dbReference>
<keyword evidence="4" id="KW-0344">Guanine-nucleotide releasing factor</keyword>
<feature type="region of interest" description="Disordered" evidence="10">
    <location>
        <begin position="1384"/>
        <end position="1513"/>
    </location>
</feature>
<feature type="region of interest" description="Disordered" evidence="10">
    <location>
        <begin position="319"/>
        <end position="341"/>
    </location>
</feature>
<dbReference type="SUPFAM" id="SSF57889">
    <property type="entry name" value="Cysteine-rich domain"/>
    <property type="match status" value="1"/>
</dbReference>
<feature type="compositionally biased region" description="Polar residues" evidence="10">
    <location>
        <begin position="1073"/>
        <end position="1082"/>
    </location>
</feature>
<evidence type="ECO:0000313" key="15">
    <source>
        <dbReference type="Proteomes" id="UP001075354"/>
    </source>
</evidence>
<dbReference type="SUPFAM" id="SSF48065">
    <property type="entry name" value="DBL homology domain (DH-domain)"/>
    <property type="match status" value="1"/>
</dbReference>
<evidence type="ECO:0000256" key="8">
    <source>
        <dbReference type="ARBA" id="ARBA00023054"/>
    </source>
</evidence>
<evidence type="ECO:0000256" key="1">
    <source>
        <dbReference type="ARBA" id="ARBA00004496"/>
    </source>
</evidence>
<dbReference type="CDD" id="cd20815">
    <property type="entry name" value="C1_p190RhoGEF-like"/>
    <property type="match status" value="1"/>
</dbReference>
<dbReference type="InterPro" id="IPR000219">
    <property type="entry name" value="DH_dom"/>
</dbReference>
<keyword evidence="8 9" id="KW-0175">Coiled coil</keyword>
<accession>A0AAV7XYU6</accession>
<dbReference type="InterPro" id="IPR051632">
    <property type="entry name" value="Rho_GEF"/>
</dbReference>
<protein>
    <recommendedName>
        <fullName evidence="16">Rho guanine nucleotide exchange factor 18</fullName>
    </recommendedName>
</protein>
<organism evidence="14 15">
    <name type="scientific">Megalurothrips usitatus</name>
    <name type="common">bean blossom thrips</name>
    <dbReference type="NCBI Taxonomy" id="439358"/>
    <lineage>
        <taxon>Eukaryota</taxon>
        <taxon>Metazoa</taxon>
        <taxon>Ecdysozoa</taxon>
        <taxon>Arthropoda</taxon>
        <taxon>Hexapoda</taxon>
        <taxon>Insecta</taxon>
        <taxon>Pterygota</taxon>
        <taxon>Neoptera</taxon>
        <taxon>Paraneoptera</taxon>
        <taxon>Thysanoptera</taxon>
        <taxon>Terebrantia</taxon>
        <taxon>Thripoidea</taxon>
        <taxon>Thripidae</taxon>
        <taxon>Megalurothrips</taxon>
    </lineage>
</organism>
<evidence type="ECO:0000256" key="10">
    <source>
        <dbReference type="SAM" id="MobiDB-lite"/>
    </source>
</evidence>
<dbReference type="SMART" id="SM00325">
    <property type="entry name" value="RhoGEF"/>
    <property type="match status" value="1"/>
</dbReference>
<dbReference type="GO" id="GO:0005737">
    <property type="term" value="C:cytoplasm"/>
    <property type="evidence" value="ECO:0007669"/>
    <property type="project" value="UniProtKB-SubCell"/>
</dbReference>
<evidence type="ECO:0000259" key="11">
    <source>
        <dbReference type="PROSITE" id="PS50003"/>
    </source>
</evidence>
<dbReference type="SUPFAM" id="SSF50729">
    <property type="entry name" value="PH domain-like"/>
    <property type="match status" value="1"/>
</dbReference>
<dbReference type="EMBL" id="JAPTSV010000002">
    <property type="protein sequence ID" value="KAJ1530366.1"/>
    <property type="molecule type" value="Genomic_DNA"/>
</dbReference>
<name>A0AAV7XYU6_9NEOP</name>
<dbReference type="GO" id="GO:0035023">
    <property type="term" value="P:regulation of Rho protein signal transduction"/>
    <property type="evidence" value="ECO:0007669"/>
    <property type="project" value="TreeGrafter"/>
</dbReference>
<comment type="caution">
    <text evidence="14">The sequence shown here is derived from an EMBL/GenBank/DDBJ whole genome shotgun (WGS) entry which is preliminary data.</text>
</comment>
<gene>
    <name evidence="14" type="ORF">ONE63_005276</name>
</gene>
<dbReference type="PANTHER" id="PTHR13944:SF21">
    <property type="entry name" value="CYSTS, ISOFORM C"/>
    <property type="match status" value="1"/>
</dbReference>
<keyword evidence="3" id="KW-0597">Phosphoprotein</keyword>
<dbReference type="InterPro" id="IPR001849">
    <property type="entry name" value="PH_domain"/>
</dbReference>
<feature type="coiled-coil region" evidence="9">
    <location>
        <begin position="1182"/>
        <end position="1244"/>
    </location>
</feature>
<keyword evidence="2" id="KW-0963">Cytoplasm</keyword>
<proteinExistence type="predicted"/>
<dbReference type="InterPro" id="IPR011993">
    <property type="entry name" value="PH-like_dom_sf"/>
</dbReference>
<dbReference type="GO" id="GO:0005085">
    <property type="term" value="F:guanyl-nucleotide exchange factor activity"/>
    <property type="evidence" value="ECO:0007669"/>
    <property type="project" value="UniProtKB-KW"/>
</dbReference>
<feature type="compositionally biased region" description="Low complexity" evidence="10">
    <location>
        <begin position="1393"/>
        <end position="1412"/>
    </location>
</feature>
<reference evidence="14" key="1">
    <citation type="submission" date="2022-12" db="EMBL/GenBank/DDBJ databases">
        <title>Chromosome-level genome assembly of the bean flower thrips Megalurothrips usitatus.</title>
        <authorList>
            <person name="Ma L."/>
            <person name="Liu Q."/>
            <person name="Li H."/>
            <person name="Cai W."/>
        </authorList>
    </citation>
    <scope>NUCLEOTIDE SEQUENCE</scope>
    <source>
        <strain evidence="14">Cailab_2022a</strain>
    </source>
</reference>
<feature type="domain" description="DH" evidence="12">
    <location>
        <begin position="552"/>
        <end position="740"/>
    </location>
</feature>
<evidence type="ECO:0008006" key="16">
    <source>
        <dbReference type="Google" id="ProtNLM"/>
    </source>
</evidence>
<evidence type="ECO:0000313" key="14">
    <source>
        <dbReference type="EMBL" id="KAJ1530366.1"/>
    </source>
</evidence>
<dbReference type="PROSITE" id="PS50081">
    <property type="entry name" value="ZF_DAG_PE_2"/>
    <property type="match status" value="1"/>
</dbReference>
<evidence type="ECO:0000256" key="6">
    <source>
        <dbReference type="ARBA" id="ARBA00022771"/>
    </source>
</evidence>
<evidence type="ECO:0000256" key="9">
    <source>
        <dbReference type="SAM" id="Coils"/>
    </source>
</evidence>
<dbReference type="InterPro" id="IPR035899">
    <property type="entry name" value="DBL_dom_sf"/>
</dbReference>
<dbReference type="PROSITE" id="PS50003">
    <property type="entry name" value="PH_DOMAIN"/>
    <property type="match status" value="1"/>
</dbReference>
<feature type="region of interest" description="Disordered" evidence="10">
    <location>
        <begin position="1041"/>
        <end position="1083"/>
    </location>
</feature>
<dbReference type="CDD" id="cd15789">
    <property type="entry name" value="PH_ARHGEF2_18_like"/>
    <property type="match status" value="1"/>
</dbReference>
<evidence type="ECO:0000256" key="2">
    <source>
        <dbReference type="ARBA" id="ARBA00022490"/>
    </source>
</evidence>